<dbReference type="InterPro" id="IPR036097">
    <property type="entry name" value="HisK_dim/P_sf"/>
</dbReference>
<dbReference type="SUPFAM" id="SSF55874">
    <property type="entry name" value="ATPase domain of HSP90 chaperone/DNA topoisomerase II/histidine kinase"/>
    <property type="match status" value="1"/>
</dbReference>
<dbReference type="CDD" id="cd00082">
    <property type="entry name" value="HisKA"/>
    <property type="match status" value="1"/>
</dbReference>
<dbReference type="CDD" id="cd00130">
    <property type="entry name" value="PAS"/>
    <property type="match status" value="1"/>
</dbReference>
<dbReference type="SUPFAM" id="SSF55785">
    <property type="entry name" value="PYP-like sensor domain (PAS domain)"/>
    <property type="match status" value="1"/>
</dbReference>
<dbReference type="AlphaFoldDB" id="A0A5Q0CEY6"/>
<geneLocation type="plasmid" evidence="6 7">
    <name>unnamed</name>
</geneLocation>
<evidence type="ECO:0000256" key="3">
    <source>
        <dbReference type="ARBA" id="ARBA00022553"/>
    </source>
</evidence>
<dbReference type="EC" id="2.7.13.3" evidence="2"/>
<feature type="transmembrane region" description="Helical" evidence="4">
    <location>
        <begin position="65"/>
        <end position="83"/>
    </location>
</feature>
<dbReference type="InterPro" id="IPR003661">
    <property type="entry name" value="HisK_dim/P_dom"/>
</dbReference>
<dbReference type="InterPro" id="IPR000014">
    <property type="entry name" value="PAS"/>
</dbReference>
<dbReference type="Gene3D" id="3.30.450.20">
    <property type="entry name" value="PAS domain"/>
    <property type="match status" value="1"/>
</dbReference>
<evidence type="ECO:0000256" key="4">
    <source>
        <dbReference type="SAM" id="Phobius"/>
    </source>
</evidence>
<reference evidence="6 7" key="1">
    <citation type="submission" date="2019-08" db="EMBL/GenBank/DDBJ databases">
        <title>Prosopis cineraria nodule microbiome.</title>
        <authorList>
            <person name="Ali R."/>
            <person name="Chaluvadi S.R."/>
            <person name="Wang X."/>
        </authorList>
    </citation>
    <scope>NUCLEOTIDE SEQUENCE [LARGE SCALE GENOMIC DNA]</scope>
    <source>
        <strain evidence="6 7">BG7</strain>
        <plasmid evidence="6 7">unnamed</plasmid>
    </source>
</reference>
<dbReference type="InterPro" id="IPR035965">
    <property type="entry name" value="PAS-like_dom_sf"/>
</dbReference>
<feature type="transmembrane region" description="Helical" evidence="4">
    <location>
        <begin position="21"/>
        <end position="36"/>
    </location>
</feature>
<dbReference type="InterPro" id="IPR003594">
    <property type="entry name" value="HATPase_dom"/>
</dbReference>
<feature type="domain" description="Histidine kinase" evidence="5">
    <location>
        <begin position="306"/>
        <end position="522"/>
    </location>
</feature>
<dbReference type="InterPro" id="IPR004358">
    <property type="entry name" value="Sig_transdc_His_kin-like_C"/>
</dbReference>
<dbReference type="PANTHER" id="PTHR43065:SF48">
    <property type="entry name" value="HISTIDINE KINASE"/>
    <property type="match status" value="1"/>
</dbReference>
<dbReference type="GO" id="GO:0000155">
    <property type="term" value="F:phosphorelay sensor kinase activity"/>
    <property type="evidence" value="ECO:0007669"/>
    <property type="project" value="InterPro"/>
</dbReference>
<feature type="transmembrane region" description="Helical" evidence="4">
    <location>
        <begin position="95"/>
        <end position="112"/>
    </location>
</feature>
<dbReference type="Proteomes" id="UP000326881">
    <property type="component" value="Plasmid unnamed"/>
</dbReference>
<dbReference type="SMART" id="SM00388">
    <property type="entry name" value="HisKA"/>
    <property type="match status" value="1"/>
</dbReference>
<comment type="catalytic activity">
    <reaction evidence="1">
        <text>ATP + protein L-histidine = ADP + protein N-phospho-L-histidine.</text>
        <dbReference type="EC" id="2.7.13.3"/>
    </reaction>
</comment>
<keyword evidence="4" id="KW-0812">Transmembrane</keyword>
<dbReference type="Pfam" id="PF02518">
    <property type="entry name" value="HATPase_c"/>
    <property type="match status" value="1"/>
</dbReference>
<dbReference type="InterPro" id="IPR036890">
    <property type="entry name" value="HATPase_C_sf"/>
</dbReference>
<dbReference type="InterPro" id="IPR005467">
    <property type="entry name" value="His_kinase_dom"/>
</dbReference>
<dbReference type="PROSITE" id="PS50109">
    <property type="entry name" value="HIS_KIN"/>
    <property type="match status" value="1"/>
</dbReference>
<dbReference type="KEGG" id="rgr:FZ934_19190"/>
<keyword evidence="4" id="KW-0472">Membrane</keyword>
<dbReference type="Pfam" id="PF00512">
    <property type="entry name" value="HisKA"/>
    <property type="match status" value="1"/>
</dbReference>
<proteinExistence type="predicted"/>
<dbReference type="OrthoDB" id="226486at2"/>
<dbReference type="EMBL" id="CP043499">
    <property type="protein sequence ID" value="QFY62521.1"/>
    <property type="molecule type" value="Genomic_DNA"/>
</dbReference>
<name>A0A5Q0CEY6_9HYPH</name>
<organism evidence="6 7">
    <name type="scientific">Rhizobium grahamii</name>
    <dbReference type="NCBI Taxonomy" id="1120045"/>
    <lineage>
        <taxon>Bacteria</taxon>
        <taxon>Pseudomonadati</taxon>
        <taxon>Pseudomonadota</taxon>
        <taxon>Alphaproteobacteria</taxon>
        <taxon>Hyphomicrobiales</taxon>
        <taxon>Rhizobiaceae</taxon>
        <taxon>Rhizobium/Agrobacterium group</taxon>
        <taxon>Rhizobium</taxon>
    </lineage>
</organism>
<gene>
    <name evidence="6" type="ORF">FZ934_19190</name>
</gene>
<dbReference type="PANTHER" id="PTHR43065">
    <property type="entry name" value="SENSOR HISTIDINE KINASE"/>
    <property type="match status" value="1"/>
</dbReference>
<evidence type="ECO:0000256" key="1">
    <source>
        <dbReference type="ARBA" id="ARBA00000085"/>
    </source>
</evidence>
<sequence>MSITATIFRSRDIDGGAHHRAFGLVAIVLAMAVFYVDTYTDIEGAIAVLYVVTMLLAAQATTRIGLIGLASVCAALTLISYGMTHGDDADLQSTVRLVVALAALGVTTVLLLKTEAARLTLLSANSALKESEARYRSIFDRTRVALWERDYSKLRSYLMDVRAQGITDLKAYGRTNPAMVDYCVGLIRVVAANEAAREMLGRGSVGVGALSRSIIPGQERFLEVLQAIMDGAPVFEDKVEIRADNGEEKLVLLSISFPEDPAAFNRVVVSMVDVTQREMELKALAEAQAELTKASKAATVGAMSASLAHELNQPLGAIVVNSQTLLRWLDRDPPDLAAVRRSAERMIRDSQRASEIIQNTRNLLSPSNNKLEDVSVEGLIDETMALMEHELQRSGTTLLMETSSRLPSVSAVKIELQQVLINLITNAIQAMDEAASPERTITIAAERPDVEHVCVAVRDTGPGITDDAKEKLFAPFFTTKETGMGMGLSICRTTLEARGGTLDGNNHPEGGAVFEMRLLIKPEVEYA</sequence>
<dbReference type="RefSeq" id="WP_153272512.1">
    <property type="nucleotide sequence ID" value="NZ_CP043499.1"/>
</dbReference>
<evidence type="ECO:0000313" key="7">
    <source>
        <dbReference type="Proteomes" id="UP000326881"/>
    </source>
</evidence>
<keyword evidence="3" id="KW-0597">Phosphoprotein</keyword>
<dbReference type="Gene3D" id="3.30.565.10">
    <property type="entry name" value="Histidine kinase-like ATPase, C-terminal domain"/>
    <property type="match status" value="1"/>
</dbReference>
<keyword evidence="6" id="KW-0614">Plasmid</keyword>
<dbReference type="SMART" id="SM00387">
    <property type="entry name" value="HATPase_c"/>
    <property type="match status" value="1"/>
</dbReference>
<dbReference type="SUPFAM" id="SSF47384">
    <property type="entry name" value="Homodimeric domain of signal transducing histidine kinase"/>
    <property type="match status" value="1"/>
</dbReference>
<evidence type="ECO:0000259" key="5">
    <source>
        <dbReference type="PROSITE" id="PS50109"/>
    </source>
</evidence>
<protein>
    <recommendedName>
        <fullName evidence="2">histidine kinase</fullName>
        <ecNumber evidence="2">2.7.13.3</ecNumber>
    </recommendedName>
</protein>
<keyword evidence="7" id="KW-1185">Reference proteome</keyword>
<evidence type="ECO:0000313" key="6">
    <source>
        <dbReference type="EMBL" id="QFY62521.1"/>
    </source>
</evidence>
<dbReference type="Gene3D" id="1.10.287.130">
    <property type="match status" value="1"/>
</dbReference>
<keyword evidence="4" id="KW-1133">Transmembrane helix</keyword>
<accession>A0A5Q0CEY6</accession>
<dbReference type="PRINTS" id="PR00344">
    <property type="entry name" value="BCTRLSENSOR"/>
</dbReference>
<evidence type="ECO:0000256" key="2">
    <source>
        <dbReference type="ARBA" id="ARBA00012438"/>
    </source>
</evidence>